<feature type="domain" description="Chitin-binding type-4" evidence="3">
    <location>
        <begin position="55"/>
        <end position="232"/>
    </location>
</feature>
<name>A0A1H0E7C6_9ACTN</name>
<dbReference type="EMBL" id="FNIE01000005">
    <property type="protein sequence ID" value="SDN78269.1"/>
    <property type="molecule type" value="Genomic_DNA"/>
</dbReference>
<dbReference type="PANTHER" id="PTHR34823">
    <property type="entry name" value="GLCNAC-BINDING PROTEIN A"/>
    <property type="match status" value="1"/>
</dbReference>
<feature type="region of interest" description="Disordered" evidence="2">
    <location>
        <begin position="1"/>
        <end position="21"/>
    </location>
</feature>
<dbReference type="Pfam" id="PF03067">
    <property type="entry name" value="LPMO_10"/>
    <property type="match status" value="1"/>
</dbReference>
<dbReference type="STRING" id="310781.SAMN05216259_105501"/>
<dbReference type="InterPro" id="IPR014756">
    <property type="entry name" value="Ig_E-set"/>
</dbReference>
<dbReference type="InterPro" id="IPR004302">
    <property type="entry name" value="Cellulose/chitin-bd_N"/>
</dbReference>
<evidence type="ECO:0000313" key="5">
    <source>
        <dbReference type="Proteomes" id="UP000199341"/>
    </source>
</evidence>
<dbReference type="Gene3D" id="2.70.50.50">
    <property type="entry name" value="chitin-binding protein cbp21"/>
    <property type="match status" value="1"/>
</dbReference>
<evidence type="ECO:0000259" key="3">
    <source>
        <dbReference type="Pfam" id="PF03067"/>
    </source>
</evidence>
<dbReference type="OrthoDB" id="5179374at2"/>
<keyword evidence="1" id="KW-0732">Signal</keyword>
<accession>A0A1H0E7C6</accession>
<reference evidence="4 5" key="1">
    <citation type="submission" date="2016-10" db="EMBL/GenBank/DDBJ databases">
        <authorList>
            <person name="de Groot N.N."/>
        </authorList>
    </citation>
    <scope>NUCLEOTIDE SEQUENCE [LARGE SCALE GENOMIC DNA]</scope>
    <source>
        <strain evidence="4 5">CGMCC 4.2022</strain>
    </source>
</reference>
<dbReference type="RefSeq" id="WP_093784738.1">
    <property type="nucleotide sequence ID" value="NZ_FNIE01000005.1"/>
</dbReference>
<protein>
    <submittedName>
        <fullName evidence="4">Chitin-binding protein</fullName>
    </submittedName>
</protein>
<evidence type="ECO:0000256" key="1">
    <source>
        <dbReference type="ARBA" id="ARBA00022729"/>
    </source>
</evidence>
<dbReference type="InterPro" id="IPR051024">
    <property type="entry name" value="GlcNAc_Chitin_IntDeg"/>
</dbReference>
<dbReference type="AlphaFoldDB" id="A0A1H0E7C6"/>
<organism evidence="4 5">
    <name type="scientific">Actinacidiphila guanduensis</name>
    <dbReference type="NCBI Taxonomy" id="310781"/>
    <lineage>
        <taxon>Bacteria</taxon>
        <taxon>Bacillati</taxon>
        <taxon>Actinomycetota</taxon>
        <taxon>Actinomycetes</taxon>
        <taxon>Kitasatosporales</taxon>
        <taxon>Streptomycetaceae</taxon>
        <taxon>Actinacidiphila</taxon>
    </lineage>
</organism>
<dbReference type="Proteomes" id="UP000199341">
    <property type="component" value="Unassembled WGS sequence"/>
</dbReference>
<evidence type="ECO:0000313" key="4">
    <source>
        <dbReference type="EMBL" id="SDN78269.1"/>
    </source>
</evidence>
<evidence type="ECO:0000256" key="2">
    <source>
        <dbReference type="SAM" id="MobiDB-lite"/>
    </source>
</evidence>
<dbReference type="PANTHER" id="PTHR34823:SF1">
    <property type="entry name" value="CHITIN-BINDING TYPE-4 DOMAIN-CONTAINING PROTEIN"/>
    <property type="match status" value="1"/>
</dbReference>
<dbReference type="SUPFAM" id="SSF81296">
    <property type="entry name" value="E set domains"/>
    <property type="match status" value="1"/>
</dbReference>
<gene>
    <name evidence="4" type="ORF">SAMN05216259_105501</name>
</gene>
<keyword evidence="5" id="KW-1185">Reference proteome</keyword>
<proteinExistence type="predicted"/>
<dbReference type="CDD" id="cd21177">
    <property type="entry name" value="LPMO_AA10"/>
    <property type="match status" value="1"/>
</dbReference>
<sequence>MPVPAPVPTPVPAPVPTPVPAPARTSLRRRTAAAAAVAAATAAIGALTPGTASAHGALSTPVSRISACYAEGPEHPQSQVCKDLVADSGTQPLYDWNEVNILDANGQSRQIIPDGHLCSADRDKYRALDWARTDWPATPVTAGQTTVHFRVTAPHRGTMTLYITKQGYDPTKPLKWSDLDDTPIAVYDTVASAPSGYYDFTANLPQRTGRQLVYQVWQRNDSPEAFYGCADVVFGQTAQAARAATADVAKAPTDAQITAGESRSTVIYHGHGGDTPTAATRGDLATSNAAHSTGSLEAALGGSAVLASGALGLLLHSRRRAAARSRG</sequence>